<reference evidence="8 9" key="1">
    <citation type="submission" date="2018-09" db="EMBL/GenBank/DDBJ databases">
        <title>Complete genome sequence of Euzebya sp. DY32-46 isolated from seawater of Pacific Ocean.</title>
        <authorList>
            <person name="Xu L."/>
            <person name="Wu Y.-H."/>
            <person name="Xu X.-W."/>
        </authorList>
    </citation>
    <scope>NUCLEOTIDE SEQUENCE [LARGE SCALE GENOMIC DNA]</scope>
    <source>
        <strain evidence="8 9">DY32-46</strain>
    </source>
</reference>
<dbReference type="PANTHER" id="PTHR23501">
    <property type="entry name" value="MAJOR FACILITATOR SUPERFAMILY"/>
    <property type="match status" value="1"/>
</dbReference>
<dbReference type="InterPro" id="IPR020846">
    <property type="entry name" value="MFS_dom"/>
</dbReference>
<keyword evidence="3 6" id="KW-0812">Transmembrane</keyword>
<feature type="transmembrane region" description="Helical" evidence="6">
    <location>
        <begin position="197"/>
        <end position="220"/>
    </location>
</feature>
<name>A0A346XYM9_9ACTN</name>
<dbReference type="Proteomes" id="UP000264006">
    <property type="component" value="Chromosome"/>
</dbReference>
<feature type="transmembrane region" description="Helical" evidence="6">
    <location>
        <begin position="316"/>
        <end position="339"/>
    </location>
</feature>
<dbReference type="GO" id="GO:0005886">
    <property type="term" value="C:plasma membrane"/>
    <property type="evidence" value="ECO:0007669"/>
    <property type="project" value="UniProtKB-SubCell"/>
</dbReference>
<evidence type="ECO:0000256" key="2">
    <source>
        <dbReference type="ARBA" id="ARBA00022448"/>
    </source>
</evidence>
<dbReference type="Pfam" id="PF07690">
    <property type="entry name" value="MFS_1"/>
    <property type="match status" value="1"/>
</dbReference>
<dbReference type="RefSeq" id="WP_114591831.1">
    <property type="nucleotide sequence ID" value="NZ_CP031165.1"/>
</dbReference>
<feature type="transmembrane region" description="Helical" evidence="6">
    <location>
        <begin position="39"/>
        <end position="60"/>
    </location>
</feature>
<feature type="transmembrane region" description="Helical" evidence="6">
    <location>
        <begin position="155"/>
        <end position="176"/>
    </location>
</feature>
<dbReference type="AlphaFoldDB" id="A0A346XYM9"/>
<proteinExistence type="predicted"/>
<feature type="transmembrane region" description="Helical" evidence="6">
    <location>
        <begin position="261"/>
        <end position="278"/>
    </location>
</feature>
<dbReference type="EMBL" id="CP031165">
    <property type="protein sequence ID" value="AXV07326.1"/>
    <property type="molecule type" value="Genomic_DNA"/>
</dbReference>
<feature type="transmembrane region" description="Helical" evidence="6">
    <location>
        <begin position="226"/>
        <end position="249"/>
    </location>
</feature>
<dbReference type="InterPro" id="IPR011701">
    <property type="entry name" value="MFS"/>
</dbReference>
<feature type="transmembrane region" description="Helical" evidence="6">
    <location>
        <begin position="130"/>
        <end position="149"/>
    </location>
</feature>
<comment type="subcellular location">
    <subcellularLocation>
        <location evidence="1">Cell inner membrane</location>
        <topology evidence="1">Multi-pass membrane protein</topology>
    </subcellularLocation>
</comment>
<evidence type="ECO:0000313" key="9">
    <source>
        <dbReference type="Proteomes" id="UP000264006"/>
    </source>
</evidence>
<evidence type="ECO:0000256" key="6">
    <source>
        <dbReference type="SAM" id="Phobius"/>
    </source>
</evidence>
<feature type="transmembrane region" description="Helical" evidence="6">
    <location>
        <begin position="284"/>
        <end position="304"/>
    </location>
</feature>
<organism evidence="8 9">
    <name type="scientific">Euzebya pacifica</name>
    <dbReference type="NCBI Taxonomy" id="1608957"/>
    <lineage>
        <taxon>Bacteria</taxon>
        <taxon>Bacillati</taxon>
        <taxon>Actinomycetota</taxon>
        <taxon>Nitriliruptoria</taxon>
        <taxon>Euzebyales</taxon>
    </lineage>
</organism>
<dbReference type="InterPro" id="IPR036259">
    <property type="entry name" value="MFS_trans_sf"/>
</dbReference>
<evidence type="ECO:0000313" key="8">
    <source>
        <dbReference type="EMBL" id="AXV07326.1"/>
    </source>
</evidence>
<keyword evidence="4 6" id="KW-1133">Transmembrane helix</keyword>
<sequence length="384" mass="37412">MFGRVADIFGLRRPLVVGVLVMALGAAIAASAPSLPVLLGGRVLQGIGSGAVPVLANGIVAARWTGPARSAVFGSLFAVVSAVSGAGPIIGGGVETLLGWRWVIAIPVVAVLLIRPIVPLAPDTVRGGSFDARGAALVSALVSGVMLLLQAPTAGAAAGMVGACLLLVSLPLLWVHTRRAADGFLPHAVIGNPAIRACSIGGLTLLGGYFAALLAVPSLLAETQGWSSLGIGLAMLPAAAAGAVGSRVVGRLLAGGGHFRTASAVAAGSVATLLLAGFGGGSPWLLVLGVAGASIGFSGGSVALNDRVTLAADDSTLGVALGMVNMVQFVGGAIGTALLGGLSGLVPLHTALGLAAVLPTIGLAVLVRAARRDATDPSPAPAST</sequence>
<evidence type="ECO:0000256" key="3">
    <source>
        <dbReference type="ARBA" id="ARBA00022692"/>
    </source>
</evidence>
<dbReference type="PANTHER" id="PTHR23501:SF191">
    <property type="entry name" value="VACUOLAR BASIC AMINO ACID TRANSPORTER 4"/>
    <property type="match status" value="1"/>
</dbReference>
<dbReference type="PROSITE" id="PS50850">
    <property type="entry name" value="MFS"/>
    <property type="match status" value="1"/>
</dbReference>
<keyword evidence="5 6" id="KW-0472">Membrane</keyword>
<feature type="transmembrane region" description="Helical" evidence="6">
    <location>
        <begin position="100"/>
        <end position="118"/>
    </location>
</feature>
<evidence type="ECO:0000259" key="7">
    <source>
        <dbReference type="PROSITE" id="PS50850"/>
    </source>
</evidence>
<accession>A0A346XYM9</accession>
<feature type="domain" description="Major facilitator superfamily (MFS) profile" evidence="7">
    <location>
        <begin position="1"/>
        <end position="374"/>
    </location>
</feature>
<evidence type="ECO:0000256" key="1">
    <source>
        <dbReference type="ARBA" id="ARBA00004429"/>
    </source>
</evidence>
<gene>
    <name evidence="8" type="ORF">DVS28_a2647</name>
</gene>
<evidence type="ECO:0000256" key="4">
    <source>
        <dbReference type="ARBA" id="ARBA00022989"/>
    </source>
</evidence>
<dbReference type="Gene3D" id="1.20.1720.10">
    <property type="entry name" value="Multidrug resistance protein D"/>
    <property type="match status" value="1"/>
</dbReference>
<keyword evidence="9" id="KW-1185">Reference proteome</keyword>
<feature type="transmembrane region" description="Helical" evidence="6">
    <location>
        <begin position="345"/>
        <end position="367"/>
    </location>
</feature>
<dbReference type="Gene3D" id="1.20.1250.20">
    <property type="entry name" value="MFS general substrate transporter like domains"/>
    <property type="match status" value="1"/>
</dbReference>
<protein>
    <submittedName>
        <fullName evidence="8">Transmembrane efflux protein</fullName>
    </submittedName>
</protein>
<evidence type="ECO:0000256" key="5">
    <source>
        <dbReference type="ARBA" id="ARBA00023136"/>
    </source>
</evidence>
<keyword evidence="2" id="KW-0813">Transport</keyword>
<dbReference type="KEGG" id="euz:DVS28_a2647"/>
<dbReference type="GO" id="GO:0022857">
    <property type="term" value="F:transmembrane transporter activity"/>
    <property type="evidence" value="ECO:0007669"/>
    <property type="project" value="InterPro"/>
</dbReference>
<dbReference type="SUPFAM" id="SSF103473">
    <property type="entry name" value="MFS general substrate transporter"/>
    <property type="match status" value="1"/>
</dbReference>
<dbReference type="PRINTS" id="PR01036">
    <property type="entry name" value="TCRTETB"/>
</dbReference>
<feature type="transmembrane region" description="Helical" evidence="6">
    <location>
        <begin position="72"/>
        <end position="94"/>
    </location>
</feature>